<comment type="caution">
    <text evidence="1">The sequence shown here is derived from an EMBL/GenBank/DDBJ whole genome shotgun (WGS) entry which is preliminary data.</text>
</comment>
<dbReference type="EMBL" id="BGPR01003809">
    <property type="protein sequence ID" value="GBM92663.1"/>
    <property type="molecule type" value="Genomic_DNA"/>
</dbReference>
<evidence type="ECO:0000313" key="2">
    <source>
        <dbReference type="Proteomes" id="UP000499080"/>
    </source>
</evidence>
<dbReference type="PANTHER" id="PTHR38681:SF1">
    <property type="entry name" value="RETROVIRUS-RELATED POL POLYPROTEIN FROM TRANSPOSON 412-LIKE PROTEIN"/>
    <property type="match status" value="1"/>
</dbReference>
<protein>
    <submittedName>
        <fullName evidence="1">Uncharacterized protein</fullName>
    </submittedName>
</protein>
<evidence type="ECO:0000313" key="1">
    <source>
        <dbReference type="EMBL" id="GBM92663.1"/>
    </source>
</evidence>
<dbReference type="PANTHER" id="PTHR38681">
    <property type="entry name" value="RETROVIRUS-RELATED POL POLYPROTEIN FROM TRANSPOSON 412-LIKE PROTEIN-RELATED"/>
    <property type="match status" value="1"/>
</dbReference>
<dbReference type="AlphaFoldDB" id="A0A4Y2JQJ7"/>
<proteinExistence type="predicted"/>
<gene>
    <name evidence="1" type="ORF">AVEN_47974_1</name>
</gene>
<accession>A0A4Y2JQJ7</accession>
<organism evidence="1 2">
    <name type="scientific">Araneus ventricosus</name>
    <name type="common">Orbweaver spider</name>
    <name type="synonym">Epeira ventricosa</name>
    <dbReference type="NCBI Taxonomy" id="182803"/>
    <lineage>
        <taxon>Eukaryota</taxon>
        <taxon>Metazoa</taxon>
        <taxon>Ecdysozoa</taxon>
        <taxon>Arthropoda</taxon>
        <taxon>Chelicerata</taxon>
        <taxon>Arachnida</taxon>
        <taxon>Araneae</taxon>
        <taxon>Araneomorphae</taxon>
        <taxon>Entelegynae</taxon>
        <taxon>Araneoidea</taxon>
        <taxon>Araneidae</taxon>
        <taxon>Araneus</taxon>
    </lineage>
</organism>
<dbReference type="Proteomes" id="UP000499080">
    <property type="component" value="Unassembled WGS sequence"/>
</dbReference>
<sequence>MNTQPSDLESAHLPENWLDTLPFVLRGLRSSFKPDLATSSAELVYGTTLKSPGEFFPNTPATSTSSFLQMLRHHARSFRPVSTTHRDSSAVFVSGELIKASHLFLRIDRVRKSLEPPYAGQGPVKNREGFYCGDQRVIWSLYGTSRDGKCPQAIILSTTTINCVMICPIPGVFRSLDGPSRDGNAL</sequence>
<reference evidence="1 2" key="1">
    <citation type="journal article" date="2019" name="Sci. Rep.">
        <title>Orb-weaving spider Araneus ventricosus genome elucidates the spidroin gene catalogue.</title>
        <authorList>
            <person name="Kono N."/>
            <person name="Nakamura H."/>
            <person name="Ohtoshi R."/>
            <person name="Moran D.A.P."/>
            <person name="Shinohara A."/>
            <person name="Yoshida Y."/>
            <person name="Fujiwara M."/>
            <person name="Mori M."/>
            <person name="Tomita M."/>
            <person name="Arakawa K."/>
        </authorList>
    </citation>
    <scope>NUCLEOTIDE SEQUENCE [LARGE SCALE GENOMIC DNA]</scope>
</reference>
<keyword evidence="2" id="KW-1185">Reference proteome</keyword>
<name>A0A4Y2JQJ7_ARAVE</name>